<comment type="caution">
    <text evidence="1">The sequence shown here is derived from an EMBL/GenBank/DDBJ whole genome shotgun (WGS) entry which is preliminary data.</text>
</comment>
<gene>
    <name evidence="1" type="ORF">B9Z19DRAFT_994987</name>
</gene>
<dbReference type="Proteomes" id="UP000244722">
    <property type="component" value="Unassembled WGS sequence"/>
</dbReference>
<reference evidence="1 2" key="1">
    <citation type="submission" date="2017-04" db="EMBL/GenBank/DDBJ databases">
        <title>Draft genome sequence of Tuber borchii Vittad., a whitish edible truffle.</title>
        <authorList>
            <consortium name="DOE Joint Genome Institute"/>
            <person name="Murat C."/>
            <person name="Kuo A."/>
            <person name="Barry K.W."/>
            <person name="Clum A."/>
            <person name="Dockter R.B."/>
            <person name="Fauchery L."/>
            <person name="Iotti M."/>
            <person name="Kohler A."/>
            <person name="Labutti K."/>
            <person name="Lindquist E.A."/>
            <person name="Lipzen A."/>
            <person name="Ohm R.A."/>
            <person name="Wang M."/>
            <person name="Grigoriev I.V."/>
            <person name="Zambonelli A."/>
            <person name="Martin F.M."/>
        </authorList>
    </citation>
    <scope>NUCLEOTIDE SEQUENCE [LARGE SCALE GENOMIC DNA]</scope>
    <source>
        <strain evidence="1 2">Tbo3840</strain>
    </source>
</reference>
<evidence type="ECO:0000313" key="2">
    <source>
        <dbReference type="Proteomes" id="UP000244722"/>
    </source>
</evidence>
<evidence type="ECO:0000313" key="1">
    <source>
        <dbReference type="EMBL" id="PUU75384.1"/>
    </source>
</evidence>
<name>A0A2T6ZIZ3_TUBBO</name>
<sequence length="69" mass="7812">VMVPYAGIPKLCRFVYWISPFKYLVSGFIGVLVHDIPVRYLPPNVANCAEYTADFVKRLGGYVEEENSV</sequence>
<dbReference type="AlphaFoldDB" id="A0A2T6ZIZ3"/>
<keyword evidence="2" id="KW-1185">Reference proteome</keyword>
<feature type="non-terminal residue" evidence="1">
    <location>
        <position position="1"/>
    </location>
</feature>
<organism evidence="1 2">
    <name type="scientific">Tuber borchii</name>
    <name type="common">White truffle</name>
    <dbReference type="NCBI Taxonomy" id="42251"/>
    <lineage>
        <taxon>Eukaryota</taxon>
        <taxon>Fungi</taxon>
        <taxon>Dikarya</taxon>
        <taxon>Ascomycota</taxon>
        <taxon>Pezizomycotina</taxon>
        <taxon>Pezizomycetes</taxon>
        <taxon>Pezizales</taxon>
        <taxon>Tuberaceae</taxon>
        <taxon>Tuber</taxon>
    </lineage>
</organism>
<accession>A0A2T6ZIZ3</accession>
<dbReference type="STRING" id="42251.A0A2T6ZIZ3"/>
<dbReference type="OrthoDB" id="245989at2759"/>
<protein>
    <submittedName>
        <fullName evidence="1">Uncharacterized protein</fullName>
    </submittedName>
</protein>
<dbReference type="EMBL" id="NESQ01000235">
    <property type="protein sequence ID" value="PUU75384.1"/>
    <property type="molecule type" value="Genomic_DNA"/>
</dbReference>
<proteinExistence type="predicted"/>